<protein>
    <submittedName>
        <fullName evidence="1">Putative integrase</fullName>
    </submittedName>
</protein>
<gene>
    <name evidence="1" type="ORF">Lsha_0013</name>
</gene>
<reference evidence="1 2" key="1">
    <citation type="submission" date="2015-11" db="EMBL/GenBank/DDBJ databases">
        <title>Genomic analysis of 38 Legionella species identifies large and diverse effector repertoires.</title>
        <authorList>
            <person name="Burstein D."/>
            <person name="Amaro F."/>
            <person name="Zusman T."/>
            <person name="Lifshitz Z."/>
            <person name="Cohen O."/>
            <person name="Gilbert J.A."/>
            <person name="Pupko T."/>
            <person name="Shuman H.A."/>
            <person name="Segal G."/>
        </authorList>
    </citation>
    <scope>NUCLEOTIDE SEQUENCE [LARGE SCALE GENOMIC DNA]</scope>
    <source>
        <strain evidence="1 2">ATCC 49655</strain>
    </source>
</reference>
<comment type="caution">
    <text evidence="1">The sequence shown here is derived from an EMBL/GenBank/DDBJ whole genome shotgun (WGS) entry which is preliminary data.</text>
</comment>
<dbReference type="OrthoDB" id="5640382at2"/>
<dbReference type="EMBL" id="LNYW01000001">
    <property type="protein sequence ID" value="KTD67572.1"/>
    <property type="molecule type" value="Genomic_DNA"/>
</dbReference>
<name>A0A0W0ZF29_9GAMM</name>
<evidence type="ECO:0000313" key="1">
    <source>
        <dbReference type="EMBL" id="KTD67572.1"/>
    </source>
</evidence>
<dbReference type="PATRIC" id="fig|1122169.6.peg.14"/>
<dbReference type="RefSeq" id="WP_018575789.1">
    <property type="nucleotide sequence ID" value="NZ_KB892381.1"/>
</dbReference>
<evidence type="ECO:0000313" key="2">
    <source>
        <dbReference type="Proteomes" id="UP000054600"/>
    </source>
</evidence>
<dbReference type="eggNOG" id="COG0582">
    <property type="taxonomic scope" value="Bacteria"/>
</dbReference>
<dbReference type="AlphaFoldDB" id="A0A0W0ZF29"/>
<keyword evidence="2" id="KW-1185">Reference proteome</keyword>
<proteinExistence type="predicted"/>
<dbReference type="Proteomes" id="UP000054600">
    <property type="component" value="Unassembled WGS sequence"/>
</dbReference>
<organism evidence="1 2">
    <name type="scientific">Legionella shakespearei DSM 23087</name>
    <dbReference type="NCBI Taxonomy" id="1122169"/>
    <lineage>
        <taxon>Bacteria</taxon>
        <taxon>Pseudomonadati</taxon>
        <taxon>Pseudomonadota</taxon>
        <taxon>Gammaproteobacteria</taxon>
        <taxon>Legionellales</taxon>
        <taxon>Legionellaceae</taxon>
        <taxon>Legionella</taxon>
    </lineage>
</organism>
<accession>A0A0W0ZF29</accession>
<sequence length="269" mass="32330">MRTQSLRQFANRQIKQDRQGKYLYRKHRAYVIHKMIDDLFVIRQVPPSWQALQSEQIHKLVRYWKKQDINPVTIMRYMTIIRRFLQMSDCSIANIDNQSLELERPKARNRRKKIISPDIWKSFTDPVARVIMGLQTEFGLTFKESILIKPNIQVREADLWITRDIAFNSTDRAIPIRTENQKAVLHLFNWLVQGHGNLLQIKSYEALRIIWRSALTPHRLSTTKSWRYLYAKQMYAFLLPEYENYKTCLLLRDEMGIKSRNTLWLYLKN</sequence>